<keyword evidence="2 4" id="KW-0238">DNA-binding</keyword>
<reference evidence="7 8" key="1">
    <citation type="submission" date="2021-04" db="EMBL/GenBank/DDBJ databases">
        <title>Nocardia tengchongensis.</title>
        <authorList>
            <person name="Zhuang k."/>
            <person name="Ran Y."/>
            <person name="Li W."/>
        </authorList>
    </citation>
    <scope>NUCLEOTIDE SEQUENCE [LARGE SCALE GENOMIC DNA]</scope>
    <source>
        <strain evidence="7 8">CFH S0057</strain>
    </source>
</reference>
<evidence type="ECO:0000256" key="2">
    <source>
        <dbReference type="ARBA" id="ARBA00023125"/>
    </source>
</evidence>
<feature type="domain" description="HTH tetR-type" evidence="6">
    <location>
        <begin position="34"/>
        <end position="94"/>
    </location>
</feature>
<gene>
    <name evidence="7" type="ORF">KHQ06_00275</name>
</gene>
<evidence type="ECO:0000256" key="5">
    <source>
        <dbReference type="SAM" id="MobiDB-lite"/>
    </source>
</evidence>
<dbReference type="PROSITE" id="PS50977">
    <property type="entry name" value="HTH_TETR_2"/>
    <property type="match status" value="1"/>
</dbReference>
<dbReference type="PANTHER" id="PTHR30055:SF234">
    <property type="entry name" value="HTH-TYPE TRANSCRIPTIONAL REGULATOR BETI"/>
    <property type="match status" value="1"/>
</dbReference>
<proteinExistence type="predicted"/>
<dbReference type="Pfam" id="PF00440">
    <property type="entry name" value="TetR_N"/>
    <property type="match status" value="1"/>
</dbReference>
<sequence>MDVPATATTDLSAAPAPTRRGGTWGGRTQEQRRAERRERLIAAALDIWLEHGWAAVTMRGVCTRAGLNDRYFYEHFADRDDLLGGVWDEVGFQVLSELSAVVAENLAHPALGILHLAIARAVELQSDGPARILFGDHAGSRILEQRRTALLTEATDLLIATARPYLRPGVDESDLRMGVLMSIGGFIELLTAWRAGIIAADAARIVDHVSHAADLLGAEYLALPG</sequence>
<name>A0ABX8CT20_9NOCA</name>
<keyword evidence="3" id="KW-0804">Transcription</keyword>
<accession>A0ABX8CT20</accession>
<feature type="DNA-binding region" description="H-T-H motif" evidence="4">
    <location>
        <begin position="57"/>
        <end position="76"/>
    </location>
</feature>
<dbReference type="PANTHER" id="PTHR30055">
    <property type="entry name" value="HTH-TYPE TRANSCRIPTIONAL REGULATOR RUTR"/>
    <property type="match status" value="1"/>
</dbReference>
<keyword evidence="8" id="KW-1185">Reference proteome</keyword>
<evidence type="ECO:0000256" key="1">
    <source>
        <dbReference type="ARBA" id="ARBA00023015"/>
    </source>
</evidence>
<protein>
    <submittedName>
        <fullName evidence="7">TetR/AcrR family transcriptional regulator</fullName>
    </submittedName>
</protein>
<evidence type="ECO:0000256" key="4">
    <source>
        <dbReference type="PROSITE-ProRule" id="PRU00335"/>
    </source>
</evidence>
<dbReference type="EMBL" id="CP074371">
    <property type="protein sequence ID" value="QVI21675.1"/>
    <property type="molecule type" value="Genomic_DNA"/>
</dbReference>
<keyword evidence="1" id="KW-0805">Transcription regulation</keyword>
<dbReference type="InterPro" id="IPR001647">
    <property type="entry name" value="HTH_TetR"/>
</dbReference>
<feature type="region of interest" description="Disordered" evidence="5">
    <location>
        <begin position="1"/>
        <end position="31"/>
    </location>
</feature>
<feature type="compositionally biased region" description="Polar residues" evidence="5">
    <location>
        <begin position="1"/>
        <end position="11"/>
    </location>
</feature>
<dbReference type="Gene3D" id="1.10.357.10">
    <property type="entry name" value="Tetracycline Repressor, domain 2"/>
    <property type="match status" value="1"/>
</dbReference>
<evidence type="ECO:0000259" key="6">
    <source>
        <dbReference type="PROSITE" id="PS50977"/>
    </source>
</evidence>
<dbReference type="RefSeq" id="WP_213557776.1">
    <property type="nucleotide sequence ID" value="NZ_JBHXAJ010000004.1"/>
</dbReference>
<dbReference type="InterPro" id="IPR009057">
    <property type="entry name" value="Homeodomain-like_sf"/>
</dbReference>
<dbReference type="Proteomes" id="UP000683310">
    <property type="component" value="Chromosome"/>
</dbReference>
<dbReference type="PRINTS" id="PR00455">
    <property type="entry name" value="HTHTETR"/>
</dbReference>
<evidence type="ECO:0000313" key="7">
    <source>
        <dbReference type="EMBL" id="QVI21675.1"/>
    </source>
</evidence>
<evidence type="ECO:0000313" key="8">
    <source>
        <dbReference type="Proteomes" id="UP000683310"/>
    </source>
</evidence>
<dbReference type="SUPFAM" id="SSF46689">
    <property type="entry name" value="Homeodomain-like"/>
    <property type="match status" value="1"/>
</dbReference>
<evidence type="ECO:0000256" key="3">
    <source>
        <dbReference type="ARBA" id="ARBA00023163"/>
    </source>
</evidence>
<dbReference type="InterPro" id="IPR050109">
    <property type="entry name" value="HTH-type_TetR-like_transc_reg"/>
</dbReference>
<organism evidence="7 8">
    <name type="scientific">Nocardia tengchongensis</name>
    <dbReference type="NCBI Taxonomy" id="2055889"/>
    <lineage>
        <taxon>Bacteria</taxon>
        <taxon>Bacillati</taxon>
        <taxon>Actinomycetota</taxon>
        <taxon>Actinomycetes</taxon>
        <taxon>Mycobacteriales</taxon>
        <taxon>Nocardiaceae</taxon>
        <taxon>Nocardia</taxon>
    </lineage>
</organism>